<feature type="chain" id="PRO_5043024586" evidence="1">
    <location>
        <begin position="16"/>
        <end position="272"/>
    </location>
</feature>
<gene>
    <name evidence="2" type="ORF">LTR05_001982</name>
</gene>
<sequence>MHTIPVALLISLVLGAPLTLPDADIGNATSNITHDTGSVTDLAAPDVRNVTTYTGPIGGDAATLKVRDSGNATTYDTSFDDLKPGALPIAGTEGEIGPYNGLEFKSIGVIDNGVGGTVVAGVRSSSPPNVAVYSSLNAGTINGEGTNPRITTQYIGSVGDTFDFKSFYYGCVSNLQESVGTAPTACKVTVTGYKATKPVARQEFRFGPPLLSVVAGMESGVLQGFNGIDTAVFETDTDNTLLMSSGGLAVATLLDNLVYTTYNADQPVVVPV</sequence>
<keyword evidence="1" id="KW-0732">Signal</keyword>
<proteinExistence type="predicted"/>
<accession>A0AAN7T2T1</accession>
<organism evidence="2 3">
    <name type="scientific">Lithohypha guttulata</name>
    <dbReference type="NCBI Taxonomy" id="1690604"/>
    <lineage>
        <taxon>Eukaryota</taxon>
        <taxon>Fungi</taxon>
        <taxon>Dikarya</taxon>
        <taxon>Ascomycota</taxon>
        <taxon>Pezizomycotina</taxon>
        <taxon>Eurotiomycetes</taxon>
        <taxon>Chaetothyriomycetidae</taxon>
        <taxon>Chaetothyriales</taxon>
        <taxon>Trichomeriaceae</taxon>
        <taxon>Lithohypha</taxon>
    </lineage>
</organism>
<evidence type="ECO:0000256" key="1">
    <source>
        <dbReference type="SAM" id="SignalP"/>
    </source>
</evidence>
<feature type="signal peptide" evidence="1">
    <location>
        <begin position="1"/>
        <end position="15"/>
    </location>
</feature>
<dbReference type="AlphaFoldDB" id="A0AAN7T2T1"/>
<protein>
    <submittedName>
        <fullName evidence="2">Uncharacterized protein</fullName>
    </submittedName>
</protein>
<evidence type="ECO:0000313" key="2">
    <source>
        <dbReference type="EMBL" id="KAK5087767.1"/>
    </source>
</evidence>
<name>A0AAN7T2T1_9EURO</name>
<comment type="caution">
    <text evidence="2">The sequence shown here is derived from an EMBL/GenBank/DDBJ whole genome shotgun (WGS) entry which is preliminary data.</text>
</comment>
<dbReference type="Proteomes" id="UP001309876">
    <property type="component" value="Unassembled WGS sequence"/>
</dbReference>
<reference evidence="2 3" key="1">
    <citation type="submission" date="2023-08" db="EMBL/GenBank/DDBJ databases">
        <title>Black Yeasts Isolated from many extreme environments.</title>
        <authorList>
            <person name="Coleine C."/>
            <person name="Stajich J.E."/>
            <person name="Selbmann L."/>
        </authorList>
    </citation>
    <scope>NUCLEOTIDE SEQUENCE [LARGE SCALE GENOMIC DNA]</scope>
    <source>
        <strain evidence="2 3">CCFEE 5910</strain>
    </source>
</reference>
<dbReference type="EMBL" id="JAVRRJ010000002">
    <property type="protein sequence ID" value="KAK5087767.1"/>
    <property type="molecule type" value="Genomic_DNA"/>
</dbReference>
<evidence type="ECO:0000313" key="3">
    <source>
        <dbReference type="Proteomes" id="UP001309876"/>
    </source>
</evidence>
<keyword evidence="3" id="KW-1185">Reference proteome</keyword>